<feature type="active site" description="Proton donor/acceptor" evidence="6">
    <location>
        <position position="294"/>
    </location>
</feature>
<sequence>MSSAGALSVSGLVDEDSVVTLSGQVLDADGHTLGSGLVVKDGRVVEVLPYDESVKGWITPGFIDIHCHGGGGCSFPDKPTFEKIMTAINAHRQMGTTALLASTVSLVDPLPAIRELVVACESGDLIGIHMEGPYISPHKCGAQNPEAVRNPDLDELRTWLEAGKGYIRTMTIAPEVEGATEAAKLLLDYGAIPSWGHTVSSGPRTREVIAETTAYAKQIGFKTVPQTATHLFNAMPGITHRAPGPVRELLAAARAGEVAVELVADTIHLDADLVSDVVRFVEPENPHGVVFVTDAMAGAGMPDGNYQLGGLDVDITDGVAVLAGTDTIAGGTARIAEELQRLVRGGFLSIEQVVRAGVGAPATVLGIEGRAGVTLTFEPGVVLNAVVFTEDFEVAEVYREGQRLK</sequence>
<feature type="binding site" evidence="7">
    <location>
        <position position="241"/>
    </location>
    <ligand>
        <name>substrate</name>
    </ligand>
</feature>
<comment type="cofactor">
    <cofactor evidence="8">
        <name>a divalent metal cation</name>
        <dbReference type="ChEBI" id="CHEBI:60240"/>
    </cofactor>
    <text evidence="8">Binds 1 divalent metal cation per subunit.</text>
</comment>
<evidence type="ECO:0000256" key="5">
    <source>
        <dbReference type="PIRNR" id="PIRNR038994"/>
    </source>
</evidence>
<proteinExistence type="inferred from homology"/>
<dbReference type="GO" id="GO:0008448">
    <property type="term" value="F:N-acetylglucosamine-6-phosphate deacetylase activity"/>
    <property type="evidence" value="ECO:0007669"/>
    <property type="project" value="InterPro"/>
</dbReference>
<reference evidence="10 11" key="1">
    <citation type="submission" date="2017-12" db="EMBL/GenBank/DDBJ databases">
        <title>Phylogenetic diversity of female urinary microbiome.</title>
        <authorList>
            <person name="Thomas-White K."/>
            <person name="Wolfe A.J."/>
        </authorList>
    </citation>
    <scope>NUCLEOTIDE SEQUENCE [LARGE SCALE GENOMIC DNA]</scope>
    <source>
        <strain evidence="10 11">UMB0250</strain>
    </source>
</reference>
<evidence type="ECO:0000259" key="9">
    <source>
        <dbReference type="Pfam" id="PF01979"/>
    </source>
</evidence>
<evidence type="ECO:0000256" key="2">
    <source>
        <dbReference type="ARBA" id="ARBA00022723"/>
    </source>
</evidence>
<dbReference type="Proteomes" id="UP000234545">
    <property type="component" value="Unassembled WGS sequence"/>
</dbReference>
<evidence type="ECO:0000256" key="6">
    <source>
        <dbReference type="PIRSR" id="PIRSR038994-1"/>
    </source>
</evidence>
<dbReference type="InterPro" id="IPR006680">
    <property type="entry name" value="Amidohydro-rel"/>
</dbReference>
<dbReference type="Pfam" id="PF01979">
    <property type="entry name" value="Amidohydro_1"/>
    <property type="match status" value="1"/>
</dbReference>
<evidence type="ECO:0000313" key="11">
    <source>
        <dbReference type="Proteomes" id="UP000234545"/>
    </source>
</evidence>
<dbReference type="SUPFAM" id="SSF51556">
    <property type="entry name" value="Metallo-dependent hydrolases"/>
    <property type="match status" value="1"/>
</dbReference>
<dbReference type="PIRSF" id="PIRSF038994">
    <property type="entry name" value="NagA"/>
    <property type="match status" value="1"/>
</dbReference>
<organism evidence="10 11">
    <name type="scientific">Schaalia turicensis</name>
    <dbReference type="NCBI Taxonomy" id="131111"/>
    <lineage>
        <taxon>Bacteria</taxon>
        <taxon>Bacillati</taxon>
        <taxon>Actinomycetota</taxon>
        <taxon>Actinomycetes</taxon>
        <taxon>Actinomycetales</taxon>
        <taxon>Actinomycetaceae</taxon>
        <taxon>Schaalia</taxon>
    </lineage>
</organism>
<evidence type="ECO:0000256" key="7">
    <source>
        <dbReference type="PIRSR" id="PIRSR038994-2"/>
    </source>
</evidence>
<keyword evidence="4 5" id="KW-0119">Carbohydrate metabolism</keyword>
<dbReference type="Gene3D" id="3.20.20.140">
    <property type="entry name" value="Metal-dependent hydrolases"/>
    <property type="match status" value="1"/>
</dbReference>
<name>A0A2I1I3Z7_9ACTO</name>
<feature type="binding site" evidence="8">
    <location>
        <position position="230"/>
    </location>
    <ligand>
        <name>Zn(2+)</name>
        <dbReference type="ChEBI" id="CHEBI:29105"/>
    </ligand>
</feature>
<accession>A0A2I1I3Z7</accession>
<feature type="binding site" evidence="8">
    <location>
        <position position="131"/>
    </location>
    <ligand>
        <name>Zn(2+)</name>
        <dbReference type="ChEBI" id="CHEBI:29105"/>
    </ligand>
</feature>
<dbReference type="RefSeq" id="WP_101628503.1">
    <property type="nucleotide sequence ID" value="NZ_PKKJ01000011.1"/>
</dbReference>
<dbReference type="OrthoDB" id="9776488at2"/>
<protein>
    <submittedName>
        <fullName evidence="10">N-acetylglucosamine-6-phosphate deacetylase</fullName>
    </submittedName>
</protein>
<dbReference type="GO" id="GO:0046872">
    <property type="term" value="F:metal ion binding"/>
    <property type="evidence" value="ECO:0007669"/>
    <property type="project" value="UniProtKB-KW"/>
</dbReference>
<comment type="caution">
    <text evidence="10">The sequence shown here is derived from an EMBL/GenBank/DDBJ whole genome shotgun (WGS) entry which is preliminary data.</text>
</comment>
<feature type="binding site" evidence="7">
    <location>
        <position position="268"/>
    </location>
    <ligand>
        <name>substrate</name>
    </ligand>
</feature>
<gene>
    <name evidence="10" type="ORF">CYJ25_07245</name>
</gene>
<keyword evidence="3 5" id="KW-0378">Hydrolase</keyword>
<evidence type="ECO:0000256" key="8">
    <source>
        <dbReference type="PIRSR" id="PIRSR038994-3"/>
    </source>
</evidence>
<evidence type="ECO:0000313" key="10">
    <source>
        <dbReference type="EMBL" id="PKY65858.1"/>
    </source>
</evidence>
<dbReference type="SUPFAM" id="SSF51338">
    <property type="entry name" value="Composite domain of metallo-dependent hydrolases"/>
    <property type="match status" value="1"/>
</dbReference>
<evidence type="ECO:0000256" key="4">
    <source>
        <dbReference type="ARBA" id="ARBA00023277"/>
    </source>
</evidence>
<dbReference type="PANTHER" id="PTHR11113:SF14">
    <property type="entry name" value="N-ACETYLGLUCOSAMINE-6-PHOSPHATE DEACETYLASE"/>
    <property type="match status" value="1"/>
</dbReference>
<evidence type="ECO:0000256" key="1">
    <source>
        <dbReference type="ARBA" id="ARBA00010716"/>
    </source>
</evidence>
<feature type="binding site" evidence="7">
    <location>
        <begin position="233"/>
        <end position="234"/>
    </location>
    <ligand>
        <name>substrate</name>
    </ligand>
</feature>
<dbReference type="PANTHER" id="PTHR11113">
    <property type="entry name" value="N-ACETYLGLUCOSAMINE-6-PHOSPHATE DEACETYLASE"/>
    <property type="match status" value="1"/>
</dbReference>
<feature type="binding site" evidence="7">
    <location>
        <position position="142"/>
    </location>
    <ligand>
        <name>substrate</name>
    </ligand>
</feature>
<feature type="binding site" evidence="7">
    <location>
        <begin position="328"/>
        <end position="330"/>
    </location>
    <ligand>
        <name>substrate</name>
    </ligand>
</feature>
<comment type="similarity">
    <text evidence="1 5">Belongs to the metallo-dependent hydrolases superfamily. NagA family.</text>
</comment>
<dbReference type="AlphaFoldDB" id="A0A2I1I3Z7"/>
<dbReference type="InterPro" id="IPR003764">
    <property type="entry name" value="GlcNAc_6-P_deAcase"/>
</dbReference>
<feature type="binding site" evidence="8">
    <location>
        <position position="197"/>
    </location>
    <ligand>
        <name>Zn(2+)</name>
        <dbReference type="ChEBI" id="CHEBI:29105"/>
    </ligand>
</feature>
<evidence type="ECO:0000256" key="3">
    <source>
        <dbReference type="ARBA" id="ARBA00022801"/>
    </source>
</evidence>
<dbReference type="InterPro" id="IPR011059">
    <property type="entry name" value="Metal-dep_hydrolase_composite"/>
</dbReference>
<dbReference type="InterPro" id="IPR032466">
    <property type="entry name" value="Metal_Hydrolase"/>
</dbReference>
<feature type="domain" description="Amidohydrolase-related" evidence="9">
    <location>
        <begin position="57"/>
        <end position="176"/>
    </location>
</feature>
<dbReference type="EMBL" id="PKKJ01000011">
    <property type="protein sequence ID" value="PKY65858.1"/>
    <property type="molecule type" value="Genomic_DNA"/>
</dbReference>
<dbReference type="GO" id="GO:0006046">
    <property type="term" value="P:N-acetylglucosamine catabolic process"/>
    <property type="evidence" value="ECO:0007669"/>
    <property type="project" value="TreeGrafter"/>
</dbReference>
<keyword evidence="2 8" id="KW-0479">Metal-binding</keyword>